<comment type="caution">
    <text evidence="1">The sequence shown here is derived from an EMBL/GenBank/DDBJ whole genome shotgun (WGS) entry which is preliminary data.</text>
</comment>
<dbReference type="Proteomes" id="UP000234341">
    <property type="component" value="Unassembled WGS sequence"/>
</dbReference>
<dbReference type="InterPro" id="IPR036388">
    <property type="entry name" value="WH-like_DNA-bd_sf"/>
</dbReference>
<sequence>MLLVAGTYRNTYELNMTTLTQDQIDIVKEALVSKQWVTTGLVQRTLKLSHTAAEAALDVLQHEGIVTPHQDGVRRLAVDLQKGDTPARIAFIRNVFESVRYFYEMWEEDNNGDTRVIELPRPSKKIGGLQLRQLVLEECFRARGMGLLEASVTLVECCKDRGLAPAVGDDDLSELVVMCNTNQRPFAAVHDMPVRRARALDRLMRYLMLRGTDADTRSFDYFLNGVHKVPMGQGRDGSGHHEHVVPLHYIKKHCLAALSTGRTSEQINADILRFLTIVRITKAQRGRLDLSVASGGLGLQTEMPEPWCPVDGDIFARLHRAEIEFDMVD</sequence>
<dbReference type="Gene3D" id="1.10.10.10">
    <property type="entry name" value="Winged helix-like DNA-binding domain superfamily/Winged helix DNA-binding domain"/>
    <property type="match status" value="1"/>
</dbReference>
<dbReference type="AlphaFoldDB" id="A0A2N5C8N4"/>
<accession>A0A2N5C8N4</accession>
<gene>
    <name evidence="1" type="ORF">CYJ10_22045</name>
</gene>
<protein>
    <submittedName>
        <fullName evidence="1">Uncharacterized protein</fullName>
    </submittedName>
</protein>
<proteinExistence type="predicted"/>
<organism evidence="1 2">
    <name type="scientific">Cupriavidus pauculus</name>
    <dbReference type="NCBI Taxonomy" id="82633"/>
    <lineage>
        <taxon>Bacteria</taxon>
        <taxon>Pseudomonadati</taxon>
        <taxon>Pseudomonadota</taxon>
        <taxon>Betaproteobacteria</taxon>
        <taxon>Burkholderiales</taxon>
        <taxon>Burkholderiaceae</taxon>
        <taxon>Cupriavidus</taxon>
    </lineage>
</organism>
<dbReference type="EMBL" id="PJRP01000011">
    <property type="protein sequence ID" value="PLP98559.1"/>
    <property type="molecule type" value="Genomic_DNA"/>
</dbReference>
<reference evidence="1 2" key="1">
    <citation type="submission" date="2017-12" db="EMBL/GenBank/DDBJ databases">
        <title>Genome sequence of the active heterotrophic nitrifier-denitrifier, Cupriavidus pauculus UM1.</title>
        <authorList>
            <person name="Putonti C."/>
            <person name="Castignetti D."/>
        </authorList>
    </citation>
    <scope>NUCLEOTIDE SEQUENCE [LARGE SCALE GENOMIC DNA]</scope>
    <source>
        <strain evidence="1 2">UM1</strain>
    </source>
</reference>
<evidence type="ECO:0000313" key="1">
    <source>
        <dbReference type="EMBL" id="PLP98559.1"/>
    </source>
</evidence>
<name>A0A2N5C8N4_9BURK</name>
<evidence type="ECO:0000313" key="2">
    <source>
        <dbReference type="Proteomes" id="UP000234341"/>
    </source>
</evidence>